<dbReference type="Pfam" id="PF01593">
    <property type="entry name" value="Amino_oxidase"/>
    <property type="match status" value="1"/>
</dbReference>
<proteinExistence type="predicted"/>
<feature type="domain" description="Amine oxidase" evidence="1">
    <location>
        <begin position="17"/>
        <end position="258"/>
    </location>
</feature>
<dbReference type="Gene3D" id="3.50.50.60">
    <property type="entry name" value="FAD/NAD(P)-binding domain"/>
    <property type="match status" value="1"/>
</dbReference>
<dbReference type="InterPro" id="IPR002937">
    <property type="entry name" value="Amino_oxidase"/>
</dbReference>
<gene>
    <name evidence="2" type="ORF">Krac_3442</name>
</gene>
<sequence length="438" mass="47885">METHFKQTDVVVIGGGLAGLSTACYLARDGLSVTLFEKSTNLGGRAASQNHDGYIFNRGIHAIYTGGALSEVLQDLGITYRYGVPKDTFLLHRGQMYPFPASASSLLTNRLLTIGDKFELVRLFSTLPRINAKDLASMSVQEWLQRTIKRPLVRQLMATTACVFVYSSALDLVSAEVFVTKLQHTLKHPVVHYVDGGWQTLVDGLRRVVEQAGIHIEVGKRVTSVAYEHGRVQGVRLSNESMLAASSVVLATSPQEAVKLIDNGAYSPLRTIVDSLVPARVACLDVALSCLPDPRYPVVQDLDHPRFMSAQSVYTRVSPEDGALISTFKQLDPLHLTDQKQDERDLEDLLDTAQPGWRNVLVKRSFLPRIEAVGMLPTASGGGYAGRPGPEVPGIAHLYLAGDWIGTGFLADPCMESARQVARLIQHEHSLTTTSGLR</sequence>
<dbReference type="EMBL" id="ADVG01000004">
    <property type="protein sequence ID" value="EFH82611.1"/>
    <property type="molecule type" value="Genomic_DNA"/>
</dbReference>
<organism evidence="2 3">
    <name type="scientific">Ktedonobacter racemifer DSM 44963</name>
    <dbReference type="NCBI Taxonomy" id="485913"/>
    <lineage>
        <taxon>Bacteria</taxon>
        <taxon>Bacillati</taxon>
        <taxon>Chloroflexota</taxon>
        <taxon>Ktedonobacteria</taxon>
        <taxon>Ktedonobacterales</taxon>
        <taxon>Ktedonobacteraceae</taxon>
        <taxon>Ktedonobacter</taxon>
    </lineage>
</organism>
<dbReference type="PANTHER" id="PTHR43734">
    <property type="entry name" value="PHYTOENE DESATURASE"/>
    <property type="match status" value="1"/>
</dbReference>
<dbReference type="RefSeq" id="WP_007920859.1">
    <property type="nucleotide sequence ID" value="NZ_ADVG01000004.1"/>
</dbReference>
<protein>
    <submittedName>
        <fullName evidence="2">FAD dependent oxidoreductase</fullName>
    </submittedName>
</protein>
<dbReference type="PRINTS" id="PR00419">
    <property type="entry name" value="ADXRDTASE"/>
</dbReference>
<dbReference type="InterPro" id="IPR036188">
    <property type="entry name" value="FAD/NAD-bd_sf"/>
</dbReference>
<dbReference type="OrthoDB" id="269318at2"/>
<dbReference type="Gene3D" id="3.90.660.50">
    <property type="match status" value="1"/>
</dbReference>
<dbReference type="GO" id="GO:0016491">
    <property type="term" value="F:oxidoreductase activity"/>
    <property type="evidence" value="ECO:0007669"/>
    <property type="project" value="InterPro"/>
</dbReference>
<dbReference type="PANTHER" id="PTHR43734:SF1">
    <property type="entry name" value="PHYTOENE DESATURASE"/>
    <property type="match status" value="1"/>
</dbReference>
<dbReference type="InParanoid" id="D6U1G7"/>
<dbReference type="PROSITE" id="PS51257">
    <property type="entry name" value="PROKAR_LIPOPROTEIN"/>
    <property type="match status" value="1"/>
</dbReference>
<accession>D6U1G7</accession>
<dbReference type="STRING" id="485913.Krac_3442"/>
<reference evidence="2 3" key="1">
    <citation type="journal article" date="2011" name="Stand. Genomic Sci.">
        <title>Non-contiguous finished genome sequence and contextual data of the filamentous soil bacterium Ktedonobacter racemifer type strain (SOSP1-21).</title>
        <authorList>
            <person name="Chang Y.J."/>
            <person name="Land M."/>
            <person name="Hauser L."/>
            <person name="Chertkov O."/>
            <person name="Del Rio T.G."/>
            <person name="Nolan M."/>
            <person name="Copeland A."/>
            <person name="Tice H."/>
            <person name="Cheng J.F."/>
            <person name="Lucas S."/>
            <person name="Han C."/>
            <person name="Goodwin L."/>
            <person name="Pitluck S."/>
            <person name="Ivanova N."/>
            <person name="Ovchinikova G."/>
            <person name="Pati A."/>
            <person name="Chen A."/>
            <person name="Palaniappan K."/>
            <person name="Mavromatis K."/>
            <person name="Liolios K."/>
            <person name="Brettin T."/>
            <person name="Fiebig A."/>
            <person name="Rohde M."/>
            <person name="Abt B."/>
            <person name="Goker M."/>
            <person name="Detter J.C."/>
            <person name="Woyke T."/>
            <person name="Bristow J."/>
            <person name="Eisen J.A."/>
            <person name="Markowitz V."/>
            <person name="Hugenholtz P."/>
            <person name="Kyrpides N.C."/>
            <person name="Klenk H.P."/>
            <person name="Lapidus A."/>
        </authorList>
    </citation>
    <scope>NUCLEOTIDE SEQUENCE [LARGE SCALE GENOMIC DNA]</scope>
    <source>
        <strain evidence="3">DSM 44963</strain>
    </source>
</reference>
<comment type="caution">
    <text evidence="2">The sequence shown here is derived from an EMBL/GenBank/DDBJ whole genome shotgun (WGS) entry which is preliminary data.</text>
</comment>
<dbReference type="FunCoup" id="D6U1G7">
    <property type="interactions" value="509"/>
</dbReference>
<dbReference type="eggNOG" id="COG1233">
    <property type="taxonomic scope" value="Bacteria"/>
</dbReference>
<evidence type="ECO:0000313" key="3">
    <source>
        <dbReference type="Proteomes" id="UP000004508"/>
    </source>
</evidence>
<evidence type="ECO:0000313" key="2">
    <source>
        <dbReference type="EMBL" id="EFH82611.1"/>
    </source>
</evidence>
<dbReference type="AlphaFoldDB" id="D6U1G7"/>
<keyword evidence="3" id="KW-1185">Reference proteome</keyword>
<name>D6U1G7_KTERA</name>
<dbReference type="SUPFAM" id="SSF51905">
    <property type="entry name" value="FAD/NAD(P)-binding domain"/>
    <property type="match status" value="1"/>
</dbReference>
<evidence type="ECO:0000259" key="1">
    <source>
        <dbReference type="Pfam" id="PF01593"/>
    </source>
</evidence>
<dbReference type="Proteomes" id="UP000004508">
    <property type="component" value="Unassembled WGS sequence"/>
</dbReference>